<reference evidence="9" key="1">
    <citation type="journal article" date="2017" name="Nature">
        <title>Asgard archaea illuminate the origin of eukaryotic cellular complexity.</title>
        <authorList>
            <person name="Zaremba-Niedzwiedzka K."/>
            <person name="Caceres E.F."/>
            <person name="Saw J.H."/>
            <person name="Backstrom D."/>
            <person name="Juzokaite L."/>
            <person name="Vancaester E."/>
            <person name="Seitz K.W."/>
            <person name="Anantharaman K."/>
            <person name="Starnawski P."/>
            <person name="Kjeldsen K.U."/>
            <person name="Scott M.B."/>
            <person name="Nunoura T."/>
            <person name="Banfield J.F."/>
            <person name="Schramm A."/>
            <person name="Baker B.J."/>
            <person name="Spang A."/>
            <person name="Ettema T.J.G."/>
        </authorList>
    </citation>
    <scope>NUCLEOTIDE SEQUENCE</scope>
    <source>
        <strain evidence="9">LCB_4</strain>
    </source>
</reference>
<dbReference type="GO" id="GO:0031564">
    <property type="term" value="P:transcription antitermination"/>
    <property type="evidence" value="ECO:0007669"/>
    <property type="project" value="InterPro"/>
</dbReference>
<dbReference type="InterPro" id="IPR004044">
    <property type="entry name" value="KH_dom_type_2"/>
</dbReference>
<feature type="domain" description="NusA-like second KH" evidence="8">
    <location>
        <begin position="76"/>
        <end position="139"/>
    </location>
</feature>
<dbReference type="PANTHER" id="PTHR22648">
    <property type="entry name" value="TRANSCRIPTION TERMINATION FACTOR NUSA"/>
    <property type="match status" value="1"/>
</dbReference>
<dbReference type="InterPro" id="IPR009019">
    <property type="entry name" value="KH_sf_prok-type"/>
</dbReference>
<keyword evidence="2 6" id="KW-0963">Cytoplasm</keyword>
<protein>
    <recommendedName>
        <fullName evidence="6">Probable transcription termination protein NusA</fullName>
    </recommendedName>
</protein>
<dbReference type="CDD" id="cd22531">
    <property type="entry name" value="KH-II_NusA_arch_rpt2"/>
    <property type="match status" value="1"/>
</dbReference>
<dbReference type="SUPFAM" id="SSF54814">
    <property type="entry name" value="Prokaryotic type KH domain (KH-domain type II)"/>
    <property type="match status" value="2"/>
</dbReference>
<keyword evidence="5 6" id="KW-0804">Transcription</keyword>
<dbReference type="NCBIfam" id="TIGR01952">
    <property type="entry name" value="nusA_arch"/>
    <property type="match status" value="1"/>
</dbReference>
<evidence type="ECO:0000256" key="1">
    <source>
        <dbReference type="ARBA" id="ARBA00022472"/>
    </source>
</evidence>
<evidence type="ECO:0000256" key="2">
    <source>
        <dbReference type="ARBA" id="ARBA00022490"/>
    </source>
</evidence>
<accession>A0AAF0D2T8</accession>
<dbReference type="PANTHER" id="PTHR22648:SF0">
    <property type="entry name" value="TRANSCRIPTION TERMINATION_ANTITERMINATION PROTEIN NUSA"/>
    <property type="match status" value="1"/>
</dbReference>
<dbReference type="InterPro" id="IPR015946">
    <property type="entry name" value="KH_dom-like_a/b"/>
</dbReference>
<reference evidence="9" key="2">
    <citation type="journal article" date="2022" name="Nat. Microbiol.">
        <title>A closed Candidatus Odinarchaeum chromosome exposes Asgard archaeal viruses.</title>
        <authorList>
            <person name="Tamarit D."/>
            <person name="Caceres E.F."/>
            <person name="Krupovic M."/>
            <person name="Nijland R."/>
            <person name="Eme L."/>
            <person name="Robinson N.P."/>
            <person name="Ettema T.J.G."/>
        </authorList>
    </citation>
    <scope>NUCLEOTIDE SEQUENCE</scope>
    <source>
        <strain evidence="9">LCB_4</strain>
    </source>
</reference>
<evidence type="ECO:0000313" key="9">
    <source>
        <dbReference type="EMBL" id="WEU40657.1"/>
    </source>
</evidence>
<evidence type="ECO:0000256" key="5">
    <source>
        <dbReference type="ARBA" id="ARBA00023163"/>
    </source>
</evidence>
<dbReference type="Proteomes" id="UP000186851">
    <property type="component" value="Chromosome"/>
</dbReference>
<dbReference type="Pfam" id="PF07650">
    <property type="entry name" value="KH_2"/>
    <property type="match status" value="1"/>
</dbReference>
<comment type="subcellular location">
    <subcellularLocation>
        <location evidence="6">Cytoplasm</location>
    </subcellularLocation>
</comment>
<evidence type="ECO:0000259" key="8">
    <source>
        <dbReference type="Pfam" id="PF26594"/>
    </source>
</evidence>
<dbReference type="EMBL" id="CP091871">
    <property type="protein sequence ID" value="WEU40657.1"/>
    <property type="molecule type" value="Genomic_DNA"/>
</dbReference>
<feature type="domain" description="KH type-2" evidence="7">
    <location>
        <begin position="14"/>
        <end position="73"/>
    </location>
</feature>
<dbReference type="KEGG" id="oyw:OdinLCB4_001625"/>
<dbReference type="GO" id="GO:0005829">
    <property type="term" value="C:cytosol"/>
    <property type="evidence" value="ECO:0007669"/>
    <property type="project" value="TreeGrafter"/>
</dbReference>
<dbReference type="InterPro" id="IPR030842">
    <property type="entry name" value="TF_NusA_bacterial"/>
</dbReference>
<comment type="similarity">
    <text evidence="6">Belongs to the NusA family.</text>
</comment>
<dbReference type="AlphaFoldDB" id="A0AAF0D2T8"/>
<proteinExistence type="inferred from homology"/>
<organism evidence="9 10">
    <name type="scientific">Odinarchaeota yellowstonii (strain LCB_4)</name>
    <dbReference type="NCBI Taxonomy" id="1841599"/>
    <lineage>
        <taxon>Archaea</taxon>
        <taxon>Promethearchaeati</taxon>
        <taxon>Candidatus Odinarchaeota</taxon>
        <taxon>Candidatus Odinarchaeia</taxon>
        <taxon>Candidatus Odinarchaeales</taxon>
        <taxon>Candidatus Odinarchaeaceae</taxon>
        <taxon>Candidatus Odinarchaeum</taxon>
    </lineage>
</organism>
<dbReference type="GO" id="GO:0003723">
    <property type="term" value="F:RNA binding"/>
    <property type="evidence" value="ECO:0007669"/>
    <property type="project" value="UniProtKB-KW"/>
</dbReference>
<dbReference type="InterPro" id="IPR058582">
    <property type="entry name" value="KH_NusA_2nd"/>
</dbReference>
<keyword evidence="1 6" id="KW-0806">Transcription termination</keyword>
<comment type="function">
    <text evidence="6">Participates in transcription termination.</text>
</comment>
<sequence>MTAIRLTVDEMSYISLFESITGATARDCIISENGNIIFVVKKGDMGLAIGKNGSNIKKLRNYLSKPVEIVEYSEKPREFIENILSPARIRNVEIIERPDGKKIAHVDVDPEYRGVAIGKNGKNILKARILAKRHFGIEDVKIK</sequence>
<dbReference type="FunFam" id="3.30.300.20:FF:000024">
    <property type="entry name" value="Probable transcription termination protein NusA"/>
    <property type="match status" value="1"/>
</dbReference>
<evidence type="ECO:0000256" key="3">
    <source>
        <dbReference type="ARBA" id="ARBA00022884"/>
    </source>
</evidence>
<gene>
    <name evidence="6" type="primary">nusA</name>
    <name evidence="9" type="ORF">OdinLCB4_001625</name>
</gene>
<dbReference type="Gene3D" id="3.30.300.20">
    <property type="match status" value="2"/>
</dbReference>
<evidence type="ECO:0000313" key="10">
    <source>
        <dbReference type="Proteomes" id="UP000186851"/>
    </source>
</evidence>
<evidence type="ECO:0000259" key="7">
    <source>
        <dbReference type="Pfam" id="PF07650"/>
    </source>
</evidence>
<keyword evidence="4 6" id="KW-0805">Transcription regulation</keyword>
<name>A0AAF0D2T8_ODILC</name>
<dbReference type="CDD" id="cd22530">
    <property type="entry name" value="KH-II_NusA_arch_rpt1"/>
    <property type="match status" value="1"/>
</dbReference>
<dbReference type="Pfam" id="PF26594">
    <property type="entry name" value="KH_NusA_2nd"/>
    <property type="match status" value="1"/>
</dbReference>
<dbReference type="InterPro" id="IPR010212">
    <property type="entry name" value="NusA_arc"/>
</dbReference>
<evidence type="ECO:0000256" key="6">
    <source>
        <dbReference type="HAMAP-Rule" id="MF_00945"/>
    </source>
</evidence>
<keyword evidence="3" id="KW-0694">RNA-binding</keyword>
<dbReference type="HAMAP" id="MF_00945_A">
    <property type="entry name" value="NusA_A"/>
    <property type="match status" value="1"/>
</dbReference>
<dbReference type="GO" id="GO:0006353">
    <property type="term" value="P:DNA-templated transcription termination"/>
    <property type="evidence" value="ECO:0007669"/>
    <property type="project" value="UniProtKB-UniRule"/>
</dbReference>
<evidence type="ECO:0000256" key="4">
    <source>
        <dbReference type="ARBA" id="ARBA00023015"/>
    </source>
</evidence>